<comment type="subunit">
    <text evidence="8">Homodimer.</text>
</comment>
<feature type="domain" description="Quinate/shikimate 5-dehydrogenase/glutamyl-tRNA reductase" evidence="9">
    <location>
        <begin position="118"/>
        <end position="193"/>
    </location>
</feature>
<feature type="binding site" evidence="8">
    <location>
        <begin position="128"/>
        <end position="132"/>
    </location>
    <ligand>
        <name>NADP(+)</name>
        <dbReference type="ChEBI" id="CHEBI:58349"/>
    </ligand>
</feature>
<evidence type="ECO:0000256" key="3">
    <source>
        <dbReference type="ARBA" id="ARBA00022605"/>
    </source>
</evidence>
<feature type="domain" description="SDH C-terminal" evidence="11">
    <location>
        <begin position="239"/>
        <end position="267"/>
    </location>
</feature>
<dbReference type="Pfam" id="PF08501">
    <property type="entry name" value="Shikimate_dh_N"/>
    <property type="match status" value="1"/>
</dbReference>
<feature type="domain" description="Shikimate dehydrogenase substrate binding N-terminal" evidence="10">
    <location>
        <begin position="7"/>
        <end position="89"/>
    </location>
</feature>
<name>A0ABT5UBS1_9GAMM</name>
<feature type="binding site" evidence="8">
    <location>
        <position position="78"/>
    </location>
    <ligand>
        <name>NADP(+)</name>
        <dbReference type="ChEBI" id="CHEBI:58349"/>
    </ligand>
</feature>
<evidence type="ECO:0000256" key="1">
    <source>
        <dbReference type="ARBA" id="ARBA00004871"/>
    </source>
</evidence>
<dbReference type="Proteomes" id="UP001528823">
    <property type="component" value="Unassembled WGS sequence"/>
</dbReference>
<feature type="binding site" evidence="8">
    <location>
        <position position="215"/>
    </location>
    <ligand>
        <name>NADP(+)</name>
        <dbReference type="ChEBI" id="CHEBI:58349"/>
    </ligand>
</feature>
<comment type="pathway">
    <text evidence="1 8">Metabolic intermediate biosynthesis; chorismate biosynthesis; chorismate from D-erythrose 4-phosphate and phosphoenolpyruvate: step 4/7.</text>
</comment>
<dbReference type="EMBL" id="JAPMOU010000024">
    <property type="protein sequence ID" value="MDE1463825.1"/>
    <property type="molecule type" value="Genomic_DNA"/>
</dbReference>
<dbReference type="Pfam" id="PF01488">
    <property type="entry name" value="Shikimate_DH"/>
    <property type="match status" value="1"/>
</dbReference>
<keyword evidence="3 8" id="KW-0028">Amino-acid biosynthesis</keyword>
<dbReference type="EC" id="1.1.1.25" evidence="2 8"/>
<dbReference type="InterPro" id="IPR041121">
    <property type="entry name" value="SDH_C"/>
</dbReference>
<feature type="binding site" evidence="8">
    <location>
        <position position="246"/>
    </location>
    <ligand>
        <name>shikimate</name>
        <dbReference type="ChEBI" id="CHEBI:36208"/>
    </ligand>
</feature>
<comment type="function">
    <text evidence="8">Involved in the biosynthesis of the chorismate, which leads to the biosynthesis of aromatic amino acids. Catalyzes the reversible NADPH linked reduction of 3-dehydroshikimate (DHSA) to yield shikimate (SA).</text>
</comment>
<dbReference type="PANTHER" id="PTHR21089">
    <property type="entry name" value="SHIKIMATE DEHYDROGENASE"/>
    <property type="match status" value="1"/>
</dbReference>
<dbReference type="Gene3D" id="3.40.50.10860">
    <property type="entry name" value="Leucine Dehydrogenase, chain A, domain 1"/>
    <property type="match status" value="1"/>
</dbReference>
<evidence type="ECO:0000313" key="12">
    <source>
        <dbReference type="EMBL" id="MDE1463825.1"/>
    </source>
</evidence>
<dbReference type="SUPFAM" id="SSF53223">
    <property type="entry name" value="Aminoacid dehydrogenase-like, N-terminal domain"/>
    <property type="match status" value="1"/>
</dbReference>
<dbReference type="HAMAP" id="MF_00222">
    <property type="entry name" value="Shikimate_DH_AroE"/>
    <property type="match status" value="1"/>
</dbReference>
<keyword evidence="6 8" id="KW-0057">Aromatic amino acid biosynthesis</keyword>
<dbReference type="RefSeq" id="WP_274690153.1">
    <property type="nucleotide sequence ID" value="NZ_JAPMOU010000024.1"/>
</dbReference>
<dbReference type="Pfam" id="PF18317">
    <property type="entry name" value="SDH_C"/>
    <property type="match status" value="1"/>
</dbReference>
<evidence type="ECO:0000256" key="2">
    <source>
        <dbReference type="ARBA" id="ARBA00012962"/>
    </source>
</evidence>
<organism evidence="12 13">
    <name type="scientific">Spartinivicinus poritis</name>
    <dbReference type="NCBI Taxonomy" id="2994640"/>
    <lineage>
        <taxon>Bacteria</taxon>
        <taxon>Pseudomonadati</taxon>
        <taxon>Pseudomonadota</taxon>
        <taxon>Gammaproteobacteria</taxon>
        <taxon>Oceanospirillales</taxon>
        <taxon>Zooshikellaceae</taxon>
        <taxon>Spartinivicinus</taxon>
    </lineage>
</organism>
<dbReference type="InterPro" id="IPR022893">
    <property type="entry name" value="Shikimate_DH_fam"/>
</dbReference>
<evidence type="ECO:0000256" key="4">
    <source>
        <dbReference type="ARBA" id="ARBA00022857"/>
    </source>
</evidence>
<evidence type="ECO:0000256" key="6">
    <source>
        <dbReference type="ARBA" id="ARBA00023141"/>
    </source>
</evidence>
<dbReference type="InterPro" id="IPR011342">
    <property type="entry name" value="Shikimate_DH"/>
</dbReference>
<keyword evidence="13" id="KW-1185">Reference proteome</keyword>
<accession>A0ABT5UBS1</accession>
<evidence type="ECO:0000256" key="8">
    <source>
        <dbReference type="HAMAP-Rule" id="MF_00222"/>
    </source>
</evidence>
<feature type="binding site" evidence="8">
    <location>
        <position position="103"/>
    </location>
    <ligand>
        <name>shikimate</name>
        <dbReference type="ChEBI" id="CHEBI:36208"/>
    </ligand>
</feature>
<feature type="binding site" evidence="8">
    <location>
        <begin position="15"/>
        <end position="17"/>
    </location>
    <ligand>
        <name>shikimate</name>
        <dbReference type="ChEBI" id="CHEBI:36208"/>
    </ligand>
</feature>
<dbReference type="NCBIfam" id="NF001310">
    <property type="entry name" value="PRK00258.1-2"/>
    <property type="match status" value="1"/>
</dbReference>
<feature type="binding site" evidence="8">
    <location>
        <begin position="152"/>
        <end position="157"/>
    </location>
    <ligand>
        <name>NADP(+)</name>
        <dbReference type="ChEBI" id="CHEBI:58349"/>
    </ligand>
</feature>
<feature type="binding site" evidence="8">
    <location>
        <position position="239"/>
    </location>
    <ligand>
        <name>NADP(+)</name>
        <dbReference type="ChEBI" id="CHEBI:58349"/>
    </ligand>
</feature>
<dbReference type="Gene3D" id="3.40.50.720">
    <property type="entry name" value="NAD(P)-binding Rossmann-like Domain"/>
    <property type="match status" value="1"/>
</dbReference>
<evidence type="ECO:0000259" key="10">
    <source>
        <dbReference type="Pfam" id="PF08501"/>
    </source>
</evidence>
<sequence length="272" mass="29555">MTDQYAVVGNPIAHSKSPAIHQRFAAQTNQDLTYNTLLAPLDAFEQTVKDFFAQGGKGLNVTVPFKQNAWHYAQQLTDAAKRAGAVNTLWLDQENQLCGDNTDGVGLVTDLEINQQVVLKNKKILILGAGGAVRGVLEPIISKQPAKITIANRTVAKADKLADDFADLMAMEAANFSALSETFDIIINGTSASLHGDIPPLPDVVIGPQTICYDMMYSAEATAFNQWAKQKGSQKQIDGLGMLLEQAAAAFYIWRGVNPTTKNVIEKIRHEL</sequence>
<reference evidence="12 13" key="1">
    <citation type="submission" date="2022-11" db="EMBL/GenBank/DDBJ databases">
        <title>Spartinivicinus poritis sp. nov., isolated from scleractinian coral Porites lutea.</title>
        <authorList>
            <person name="Zhang G."/>
            <person name="Cai L."/>
            <person name="Wei Q."/>
        </authorList>
    </citation>
    <scope>NUCLEOTIDE SEQUENCE [LARGE SCALE GENOMIC DNA]</scope>
    <source>
        <strain evidence="12 13">A2-2</strain>
    </source>
</reference>
<comment type="similarity">
    <text evidence="8">Belongs to the shikimate dehydrogenase family.</text>
</comment>
<feature type="binding site" evidence="8">
    <location>
        <position position="87"/>
    </location>
    <ligand>
        <name>shikimate</name>
        <dbReference type="ChEBI" id="CHEBI:36208"/>
    </ligand>
</feature>
<dbReference type="PANTHER" id="PTHR21089:SF1">
    <property type="entry name" value="BIFUNCTIONAL 3-DEHYDROQUINATE DEHYDRATASE_SHIKIMATE DEHYDROGENASE, CHLOROPLASTIC"/>
    <property type="match status" value="1"/>
</dbReference>
<evidence type="ECO:0000259" key="11">
    <source>
        <dbReference type="Pfam" id="PF18317"/>
    </source>
</evidence>
<comment type="catalytic activity">
    <reaction evidence="7 8">
        <text>shikimate + NADP(+) = 3-dehydroshikimate + NADPH + H(+)</text>
        <dbReference type="Rhea" id="RHEA:17737"/>
        <dbReference type="ChEBI" id="CHEBI:15378"/>
        <dbReference type="ChEBI" id="CHEBI:16630"/>
        <dbReference type="ChEBI" id="CHEBI:36208"/>
        <dbReference type="ChEBI" id="CHEBI:57783"/>
        <dbReference type="ChEBI" id="CHEBI:58349"/>
        <dbReference type="EC" id="1.1.1.25"/>
    </reaction>
</comment>
<evidence type="ECO:0000256" key="5">
    <source>
        <dbReference type="ARBA" id="ARBA00023002"/>
    </source>
</evidence>
<dbReference type="GO" id="GO:0004764">
    <property type="term" value="F:shikimate 3-dehydrogenase (NADP+) activity"/>
    <property type="evidence" value="ECO:0007669"/>
    <property type="project" value="UniProtKB-EC"/>
</dbReference>
<keyword evidence="5 8" id="KW-0560">Oxidoreductase</keyword>
<feature type="active site" description="Proton acceptor" evidence="8">
    <location>
        <position position="66"/>
    </location>
</feature>
<proteinExistence type="inferred from homology"/>
<evidence type="ECO:0000259" key="9">
    <source>
        <dbReference type="Pfam" id="PF01488"/>
    </source>
</evidence>
<dbReference type="InterPro" id="IPR006151">
    <property type="entry name" value="Shikm_DH/Glu-tRNA_Rdtase"/>
</dbReference>
<dbReference type="InterPro" id="IPR046346">
    <property type="entry name" value="Aminoacid_DH-like_N_sf"/>
</dbReference>
<feature type="binding site" evidence="8">
    <location>
        <position position="62"/>
    </location>
    <ligand>
        <name>shikimate</name>
        <dbReference type="ChEBI" id="CHEBI:36208"/>
    </ligand>
</feature>
<evidence type="ECO:0000256" key="7">
    <source>
        <dbReference type="ARBA" id="ARBA00049442"/>
    </source>
</evidence>
<dbReference type="InterPro" id="IPR013708">
    <property type="entry name" value="Shikimate_DH-bd_N"/>
</dbReference>
<feature type="binding site" evidence="8">
    <location>
        <position position="217"/>
    </location>
    <ligand>
        <name>shikimate</name>
        <dbReference type="ChEBI" id="CHEBI:36208"/>
    </ligand>
</feature>
<comment type="caution">
    <text evidence="12">The sequence shown here is derived from an EMBL/GenBank/DDBJ whole genome shotgun (WGS) entry which is preliminary data.</text>
</comment>
<keyword evidence="4 8" id="KW-0521">NADP</keyword>
<gene>
    <name evidence="8 12" type="primary">aroE</name>
    <name evidence="12" type="ORF">ORQ98_17880</name>
</gene>
<dbReference type="CDD" id="cd01065">
    <property type="entry name" value="NAD_bind_Shikimate_DH"/>
    <property type="match status" value="1"/>
</dbReference>
<dbReference type="SUPFAM" id="SSF51735">
    <property type="entry name" value="NAD(P)-binding Rossmann-fold domains"/>
    <property type="match status" value="1"/>
</dbReference>
<protein>
    <recommendedName>
        <fullName evidence="2 8">Shikimate dehydrogenase (NADP(+))</fullName>
        <shortName evidence="8">SDH</shortName>
        <ecNumber evidence="2 8">1.1.1.25</ecNumber>
    </recommendedName>
</protein>
<dbReference type="InterPro" id="IPR036291">
    <property type="entry name" value="NAD(P)-bd_dom_sf"/>
</dbReference>
<dbReference type="NCBIfam" id="TIGR00507">
    <property type="entry name" value="aroE"/>
    <property type="match status" value="1"/>
</dbReference>
<evidence type="ECO:0000313" key="13">
    <source>
        <dbReference type="Proteomes" id="UP001528823"/>
    </source>
</evidence>